<organism evidence="1 2">
    <name type="scientific">Rhizophagus irregularis</name>
    <dbReference type="NCBI Taxonomy" id="588596"/>
    <lineage>
        <taxon>Eukaryota</taxon>
        <taxon>Fungi</taxon>
        <taxon>Fungi incertae sedis</taxon>
        <taxon>Mucoromycota</taxon>
        <taxon>Glomeromycotina</taxon>
        <taxon>Glomeromycetes</taxon>
        <taxon>Glomerales</taxon>
        <taxon>Glomeraceae</taxon>
        <taxon>Rhizophagus</taxon>
    </lineage>
</organism>
<name>A0A2N0PN64_9GLOM</name>
<dbReference type="Proteomes" id="UP000232722">
    <property type="component" value="Unassembled WGS sequence"/>
</dbReference>
<dbReference type="VEuPathDB" id="FungiDB:RhiirFUN_016681"/>
<gene>
    <name evidence="1" type="ORF">RhiirA5_417181</name>
</gene>
<dbReference type="EMBL" id="LLXJ01000564">
    <property type="protein sequence ID" value="PKC08251.1"/>
    <property type="molecule type" value="Genomic_DNA"/>
</dbReference>
<reference evidence="1 2" key="2">
    <citation type="submission" date="2017-09" db="EMBL/GenBank/DDBJ databases">
        <title>Extensive intraspecific genome diversity in a model arbuscular mycorrhizal fungus.</title>
        <authorList>
            <person name="Chen E.C."/>
            <person name="Morin E."/>
            <person name="Beaudet D."/>
            <person name="Noel J."/>
            <person name="Ndikumana S."/>
            <person name="Charron P."/>
            <person name="St-Onge C."/>
            <person name="Giorgi J."/>
            <person name="Grigoriev I.V."/>
            <person name="Roux C."/>
            <person name="Martin F.M."/>
            <person name="Corradi N."/>
        </authorList>
    </citation>
    <scope>NUCLEOTIDE SEQUENCE [LARGE SCALE GENOMIC DNA]</scope>
    <source>
        <strain evidence="1 2">A5</strain>
    </source>
</reference>
<proteinExistence type="predicted"/>
<dbReference type="VEuPathDB" id="FungiDB:FUN_020295"/>
<evidence type="ECO:0000313" key="1">
    <source>
        <dbReference type="EMBL" id="PKC08251.1"/>
    </source>
</evidence>
<reference evidence="1 2" key="1">
    <citation type="submission" date="2016-04" db="EMBL/GenBank/DDBJ databases">
        <title>Genome analyses suggest a sexual origin of heterokaryosis in a supposedly ancient asexual fungus.</title>
        <authorList>
            <person name="Ropars J."/>
            <person name="Sedzielewska K."/>
            <person name="Noel J."/>
            <person name="Charron P."/>
            <person name="Farinelli L."/>
            <person name="Marton T."/>
            <person name="Kruger M."/>
            <person name="Pelin A."/>
            <person name="Brachmann A."/>
            <person name="Corradi N."/>
        </authorList>
    </citation>
    <scope>NUCLEOTIDE SEQUENCE [LARGE SCALE GENOMIC DNA]</scope>
    <source>
        <strain evidence="1 2">A5</strain>
    </source>
</reference>
<comment type="caution">
    <text evidence="1">The sequence shown here is derived from an EMBL/GenBank/DDBJ whole genome shotgun (WGS) entry which is preliminary data.</text>
</comment>
<dbReference type="VEuPathDB" id="FungiDB:RhiirA1_463306"/>
<evidence type="ECO:0000313" key="2">
    <source>
        <dbReference type="Proteomes" id="UP000232722"/>
    </source>
</evidence>
<protein>
    <submittedName>
        <fullName evidence="1">Uncharacterized protein</fullName>
    </submittedName>
</protein>
<accession>A0A2N0PN64</accession>
<sequence>MPGDMVKIIIDRVYNKIVPKPINLRPGYDMEHVFNYRPQTDNYRYEKVVEIEKQYDYLSIIRPHETPQQWLIMWKVLLETNRIPKLLGKYGISELPEIFFSRNFPRLYHLPIIEYMSSQPNFNEHYKNLFDQLPPFMKKDAWLHLTTRKNNPLSEEQAKSIHSDIEELLTREVDRYFNKKNCQKIKIEANTFSDGSSTLSWLDGFEKQLEEHEYDALKSRLESEYNNCMHNSHLAELEKQYKSHISALDKANAIKDKEIGKLSSTISQLMNEKWDIKKTADSVCKDLEDIIFTKDLKIIALNDRVIFSNPSAGSDGTIEPNTFISFHDAEYWTRKREDAKNPTLTGCELILDSTLSGCRFITHCRLAINPAFSFFMT</sequence>
<dbReference type="AlphaFoldDB" id="A0A2N0PN64"/>